<dbReference type="Proteomes" id="UP001196413">
    <property type="component" value="Unassembled WGS sequence"/>
</dbReference>
<evidence type="ECO:0000313" key="2">
    <source>
        <dbReference type="EMBL" id="KAJ1351678.1"/>
    </source>
</evidence>
<comment type="caution">
    <text evidence="2">The sequence shown here is derived from an EMBL/GenBank/DDBJ whole genome shotgun (WGS) entry which is preliminary data.</text>
</comment>
<proteinExistence type="predicted"/>
<evidence type="ECO:0000256" key="1">
    <source>
        <dbReference type="SAM" id="MobiDB-lite"/>
    </source>
</evidence>
<dbReference type="EMBL" id="JAHQIW010001193">
    <property type="protein sequence ID" value="KAJ1351678.1"/>
    <property type="molecule type" value="Genomic_DNA"/>
</dbReference>
<protein>
    <submittedName>
        <fullName evidence="2">Uncharacterized protein</fullName>
    </submittedName>
</protein>
<feature type="compositionally biased region" description="Low complexity" evidence="1">
    <location>
        <begin position="81"/>
        <end position="92"/>
    </location>
</feature>
<name>A0AAD5M8K6_PARTN</name>
<sequence>MYRLRYDFGEEMRVADRPLLMVGPLRAERTEETPEEPTCERRGKHQCTIAISSLDGKSNGVSHVDVLVKGSADKQNTEVHSSPLSSSGSDGRSFANCVNRIVKELMIKVDRLENILSGLHVHHSIRR</sequence>
<evidence type="ECO:0000313" key="3">
    <source>
        <dbReference type="Proteomes" id="UP001196413"/>
    </source>
</evidence>
<dbReference type="AlphaFoldDB" id="A0AAD5M8K6"/>
<organism evidence="2 3">
    <name type="scientific">Parelaphostrongylus tenuis</name>
    <name type="common">Meningeal worm</name>
    <dbReference type="NCBI Taxonomy" id="148309"/>
    <lineage>
        <taxon>Eukaryota</taxon>
        <taxon>Metazoa</taxon>
        <taxon>Ecdysozoa</taxon>
        <taxon>Nematoda</taxon>
        <taxon>Chromadorea</taxon>
        <taxon>Rhabditida</taxon>
        <taxon>Rhabditina</taxon>
        <taxon>Rhabditomorpha</taxon>
        <taxon>Strongyloidea</taxon>
        <taxon>Metastrongylidae</taxon>
        <taxon>Parelaphostrongylus</taxon>
    </lineage>
</organism>
<keyword evidence="3" id="KW-1185">Reference proteome</keyword>
<gene>
    <name evidence="2" type="ORF">KIN20_007792</name>
</gene>
<reference evidence="2" key="1">
    <citation type="submission" date="2021-06" db="EMBL/GenBank/DDBJ databases">
        <title>Parelaphostrongylus tenuis whole genome reference sequence.</title>
        <authorList>
            <person name="Garwood T.J."/>
            <person name="Larsen P.A."/>
            <person name="Fountain-Jones N.M."/>
            <person name="Garbe J.R."/>
            <person name="Macchietto M.G."/>
            <person name="Kania S.A."/>
            <person name="Gerhold R.W."/>
            <person name="Richards J.E."/>
            <person name="Wolf T.M."/>
        </authorList>
    </citation>
    <scope>NUCLEOTIDE SEQUENCE</scope>
    <source>
        <strain evidence="2">MNPRO001-30</strain>
        <tissue evidence="2">Meninges</tissue>
    </source>
</reference>
<feature type="region of interest" description="Disordered" evidence="1">
    <location>
        <begin position="71"/>
        <end position="92"/>
    </location>
</feature>
<accession>A0AAD5M8K6</accession>